<feature type="compositionally biased region" description="Polar residues" evidence="1">
    <location>
        <begin position="1079"/>
        <end position="1089"/>
    </location>
</feature>
<feature type="compositionally biased region" description="Basic and acidic residues" evidence="1">
    <location>
        <begin position="1121"/>
        <end position="1141"/>
    </location>
</feature>
<dbReference type="Proteomes" id="UP001303046">
    <property type="component" value="Unassembled WGS sequence"/>
</dbReference>
<name>A0ABR1D304_NECAM</name>
<feature type="compositionally biased region" description="Basic and acidic residues" evidence="1">
    <location>
        <begin position="1046"/>
        <end position="1056"/>
    </location>
</feature>
<organism evidence="2 3">
    <name type="scientific">Necator americanus</name>
    <name type="common">Human hookworm</name>
    <dbReference type="NCBI Taxonomy" id="51031"/>
    <lineage>
        <taxon>Eukaryota</taxon>
        <taxon>Metazoa</taxon>
        <taxon>Ecdysozoa</taxon>
        <taxon>Nematoda</taxon>
        <taxon>Chromadorea</taxon>
        <taxon>Rhabditida</taxon>
        <taxon>Rhabditina</taxon>
        <taxon>Rhabditomorpha</taxon>
        <taxon>Strongyloidea</taxon>
        <taxon>Ancylostomatidae</taxon>
        <taxon>Bunostominae</taxon>
        <taxon>Necator</taxon>
    </lineage>
</organism>
<evidence type="ECO:0000313" key="2">
    <source>
        <dbReference type="EMBL" id="KAK6744150.1"/>
    </source>
</evidence>
<feature type="region of interest" description="Disordered" evidence="1">
    <location>
        <begin position="606"/>
        <end position="1147"/>
    </location>
</feature>
<sequence length="1147" mass="128804">MRDAHVDTNGMQWNQLDYKPSEFYGDLSKLYSKLQNYLGISSKEYLVFVKQFAKQTITAHQLRRNVQKLLPSDVICVHDEFVKILSECCHLDVASKSTNEISNGAYTCLKKGCIPQVSTVNALLLLRSLENGWAAPDSNTGQLLGDAIRTILADRIDAATHVRKVPVVNDIGVHEHFEYFQKNRKQSRNFLQDITTADLFYSFSSREHFLGAETSNLLRMRCHADFYKKLESCVNNDVSEARNVCMLEDASFVSPPPTVLQAHEVSVDENLALIRVSGHAEIFLPVSPKNFARLTVVSQLSRKQNFKKTWARVSCEREGITATRNVQRDARVRTNVLDESSIAAPTMYDLVTQRLKSYANISCETEPDITTTTEPSTQKRTKTMKRKMSAEFASGIEVPSLTKKLPYDVSKFAGKSAKLEAAKYISRDSDTSFEESFSYTLEGERIFKPCSLSPHVAQNCSSHQSFLPFDRGEEHSRMGTTMVGKSSNVTSFEEDTSVAESSVAELRKQFRTRSAEGLHGMSRKELSSLKPKSLKNEDLSPSKLRGRRSDASASIHHRASGLSAAQAIIEAWRASSFEVLPENSSLPLTQRDPSVSKSAFSDLPTISDIRKSKNTPEPFSSPYKQHDSVEVDPGDRLVENVSQSGRQQNTILSPGSTRERTIISGDTHSTQEEIRKRTLRSYSSVQSFEVDPSVHVSTESSQKTVHRSQSPQKRNTQKSESTADIGEQDFQTNAGTRARFDENVSHSSTQRVVTFESSPVSSQDRMVLRSGSEHSQRRSSARRSRTPSQRPSTPSQRSKTPTQQPKTPTLRPRTPTQHLETAQRPKTPTQRSKTPTQHLNVTTQRPKTPAQRPKTPTHHLDGTSQRPKTPTQRPKTPTQYLDATSQRPKTPTQRSKTPTHHQDSMAQRPKIQMQRPKTPTKHLESATQRPKTPVQRSKAPVQRSKTTTYGMKIKEAKPYDASSSLEVDLSEQKPRRTRNSRAVTKHAISMSSGEDSASNLLHRDTRIKTHSKSKGEESFDVERPLTTSSRLTGRRGGTSELLRSSSPEKADDESSARRNKKTKKVRTKVSEDSKFTFALRSSSQSSLEDNFSEIKRPRGRVRKEIKARATETTPPKRVTRSKAEHSTSEGESRESANERKSSLRRKE</sequence>
<feature type="region of interest" description="Disordered" evidence="1">
    <location>
        <begin position="514"/>
        <end position="559"/>
    </location>
</feature>
<keyword evidence="3" id="KW-1185">Reference proteome</keyword>
<feature type="compositionally biased region" description="Basic and acidic residues" evidence="1">
    <location>
        <begin position="624"/>
        <end position="638"/>
    </location>
</feature>
<feature type="compositionally biased region" description="Polar residues" evidence="1">
    <location>
        <begin position="818"/>
        <end position="846"/>
    </location>
</feature>
<feature type="compositionally biased region" description="Basic and acidic residues" evidence="1">
    <location>
        <begin position="514"/>
        <end position="527"/>
    </location>
</feature>
<feature type="compositionally biased region" description="Basic and acidic residues" evidence="1">
    <location>
        <begin position="1001"/>
        <end position="1023"/>
    </location>
</feature>
<dbReference type="EMBL" id="JAVFWL010000003">
    <property type="protein sequence ID" value="KAK6744150.1"/>
    <property type="molecule type" value="Genomic_DNA"/>
</dbReference>
<comment type="caution">
    <text evidence="2">The sequence shown here is derived from an EMBL/GenBank/DDBJ whole genome shotgun (WGS) entry which is preliminary data.</text>
</comment>
<feature type="compositionally biased region" description="Polar residues" evidence="1">
    <location>
        <begin position="745"/>
        <end position="764"/>
    </location>
</feature>
<evidence type="ECO:0000313" key="3">
    <source>
        <dbReference type="Proteomes" id="UP001303046"/>
    </source>
</evidence>
<protein>
    <submittedName>
        <fullName evidence="2">Uncharacterized protein</fullName>
    </submittedName>
</protein>
<gene>
    <name evidence="2" type="primary">Necator_chrIII.g11845</name>
    <name evidence="2" type="ORF">RB195_011079</name>
</gene>
<evidence type="ECO:0000256" key="1">
    <source>
        <dbReference type="SAM" id="MobiDB-lite"/>
    </source>
</evidence>
<accession>A0ABR1D304</accession>
<feature type="compositionally biased region" description="Basic and acidic residues" evidence="1">
    <location>
        <begin position="1092"/>
        <end position="1109"/>
    </location>
</feature>
<feature type="compositionally biased region" description="Low complexity" evidence="1">
    <location>
        <begin position="786"/>
        <end position="817"/>
    </location>
</feature>
<reference evidence="2 3" key="1">
    <citation type="submission" date="2023-08" db="EMBL/GenBank/DDBJ databases">
        <title>A Necator americanus chromosomal reference genome.</title>
        <authorList>
            <person name="Ilik V."/>
            <person name="Petrzelkova K.J."/>
            <person name="Pardy F."/>
            <person name="Fuh T."/>
            <person name="Niatou-Singa F.S."/>
            <person name="Gouil Q."/>
            <person name="Baker L."/>
            <person name="Ritchie M.E."/>
            <person name="Jex A.R."/>
            <person name="Gazzola D."/>
            <person name="Li H."/>
            <person name="Toshio Fujiwara R."/>
            <person name="Zhan B."/>
            <person name="Aroian R.V."/>
            <person name="Pafco B."/>
            <person name="Schwarz E.M."/>
        </authorList>
    </citation>
    <scope>NUCLEOTIDE SEQUENCE [LARGE SCALE GENOMIC DNA]</scope>
    <source>
        <strain evidence="2 3">Aroian</strain>
        <tissue evidence="2">Whole animal</tissue>
    </source>
</reference>
<feature type="compositionally biased region" description="Polar residues" evidence="1">
    <location>
        <begin position="881"/>
        <end position="896"/>
    </location>
</feature>
<feature type="compositionally biased region" description="Polar residues" evidence="1">
    <location>
        <begin position="695"/>
        <end position="722"/>
    </location>
</feature>
<feature type="compositionally biased region" description="Basic residues" evidence="1">
    <location>
        <begin position="1057"/>
        <end position="1067"/>
    </location>
</feature>
<feature type="compositionally biased region" description="Polar residues" evidence="1">
    <location>
        <begin position="640"/>
        <end position="656"/>
    </location>
</feature>
<feature type="compositionally biased region" description="Low complexity" evidence="1">
    <location>
        <begin position="865"/>
        <end position="879"/>
    </location>
</feature>
<proteinExistence type="predicted"/>
<feature type="compositionally biased region" description="Polar residues" evidence="1">
    <location>
        <begin position="989"/>
        <end position="999"/>
    </location>
</feature>